<dbReference type="GO" id="GO:0003712">
    <property type="term" value="F:transcription coregulator activity"/>
    <property type="evidence" value="ECO:0000318"/>
    <property type="project" value="GO_Central"/>
</dbReference>
<accession>A0A061ES55</accession>
<reference evidence="9 10" key="1">
    <citation type="journal article" date="2013" name="Genome Biol.">
        <title>The genome sequence of the most widely cultivated cacao type and its use to identify candidate genes regulating pod color.</title>
        <authorList>
            <person name="Motamayor J.C."/>
            <person name="Mockaitis K."/>
            <person name="Schmutz J."/>
            <person name="Haiminen N."/>
            <person name="Iii D.L."/>
            <person name="Cornejo O."/>
            <person name="Findley S.D."/>
            <person name="Zheng P."/>
            <person name="Utro F."/>
            <person name="Royaert S."/>
            <person name="Saski C."/>
            <person name="Jenkins J."/>
            <person name="Podicheti R."/>
            <person name="Zhao M."/>
            <person name="Scheffler B.E."/>
            <person name="Stack J.C."/>
            <person name="Feltus F.A."/>
            <person name="Mustiga G.M."/>
            <person name="Amores F."/>
            <person name="Phillips W."/>
            <person name="Marelli J.P."/>
            <person name="May G.D."/>
            <person name="Shapiro H."/>
            <person name="Ma J."/>
            <person name="Bustamante C.D."/>
            <person name="Schnell R.J."/>
            <person name="Main D."/>
            <person name="Gilbert D."/>
            <person name="Parida L."/>
            <person name="Kuhn D.N."/>
        </authorList>
    </citation>
    <scope>NUCLEOTIDE SEQUENCE [LARGE SCALE GENOMIC DNA]</scope>
    <source>
        <strain evidence="10">cv. Matina 1-6</strain>
    </source>
</reference>
<dbReference type="Gramene" id="EOY07182">
    <property type="protein sequence ID" value="EOY07182"/>
    <property type="gene ID" value="TCM_021681"/>
</dbReference>
<proteinExistence type="inferred from homology"/>
<gene>
    <name evidence="9" type="ORF">TCM_021681</name>
</gene>
<feature type="domain" description="Histone deacetylase complex subunit SAP30 Sin3 binding" evidence="8">
    <location>
        <begin position="80"/>
        <end position="136"/>
    </location>
</feature>
<dbReference type="InParanoid" id="A0A061ES55"/>
<dbReference type="AlphaFoldDB" id="A0A061ES55"/>
<dbReference type="Gene3D" id="6.10.160.20">
    <property type="match status" value="2"/>
</dbReference>
<keyword evidence="3" id="KW-0678">Repressor</keyword>
<keyword evidence="7" id="KW-0472">Membrane</keyword>
<dbReference type="InterPro" id="IPR025718">
    <property type="entry name" value="SAP30_Sin3-bd"/>
</dbReference>
<evidence type="ECO:0000313" key="10">
    <source>
        <dbReference type="Proteomes" id="UP000026915"/>
    </source>
</evidence>
<dbReference type="HOGENOM" id="CLU_819918_0_0_1"/>
<evidence type="ECO:0000256" key="5">
    <source>
        <dbReference type="ARBA" id="ARBA00023163"/>
    </source>
</evidence>
<dbReference type="Pfam" id="PF13867">
    <property type="entry name" value="SAP30_Sin3_bdg"/>
    <property type="match status" value="1"/>
</dbReference>
<evidence type="ECO:0000259" key="8">
    <source>
        <dbReference type="Pfam" id="PF13867"/>
    </source>
</evidence>
<keyword evidence="10" id="KW-1185">Reference proteome</keyword>
<evidence type="ECO:0000313" key="9">
    <source>
        <dbReference type="EMBL" id="EOY07182.1"/>
    </source>
</evidence>
<dbReference type="PANTHER" id="PTHR13286">
    <property type="entry name" value="SAP30"/>
    <property type="match status" value="1"/>
</dbReference>
<keyword evidence="5" id="KW-0804">Transcription</keyword>
<sequence>MAERKCVLITKLKISNMNKEILNEEGANPVDMAERKCVLITKLRMSNKNKEILNEEGADSTGDSNKEGHGVKLNVNLVKLGTDSLRRYCKFYNIDNIDSDSSRNKCSMLSAVQQHFASQPPLDEQQVIPNFVDAARRLHKDGKPKDRVIHHAIAGLILLRQIYIYIIYGFWWLTDDLAAVGYLLLFYDVEISKDQNDAGITGVLDSEGYAVLPFVQANVQVAKGDWRGYLHHRVLTIAAGLHLQPVDSRPFSFQLNQLWHSPFNKLLSSKALHGEKIKLKMSDKNKEIPANFHADLNVNLAKLWIDSYGRYCKLFKIDNIDSHSSREQVLDVVQQHIVS</sequence>
<dbReference type="GO" id="GO:0006355">
    <property type="term" value="P:regulation of DNA-templated transcription"/>
    <property type="evidence" value="ECO:0000318"/>
    <property type="project" value="GO_Central"/>
</dbReference>
<name>A0A061ES55_THECC</name>
<evidence type="ECO:0000256" key="7">
    <source>
        <dbReference type="SAM" id="Phobius"/>
    </source>
</evidence>
<evidence type="ECO:0000256" key="6">
    <source>
        <dbReference type="ARBA" id="ARBA00023242"/>
    </source>
</evidence>
<evidence type="ECO:0000256" key="4">
    <source>
        <dbReference type="ARBA" id="ARBA00023015"/>
    </source>
</evidence>
<protein>
    <recommendedName>
        <fullName evidence="8">Histone deacetylase complex subunit SAP30 Sin3 binding domain-containing protein</fullName>
    </recommendedName>
</protein>
<organism evidence="9 10">
    <name type="scientific">Theobroma cacao</name>
    <name type="common">Cacao</name>
    <name type="synonym">Cocoa</name>
    <dbReference type="NCBI Taxonomy" id="3641"/>
    <lineage>
        <taxon>Eukaryota</taxon>
        <taxon>Viridiplantae</taxon>
        <taxon>Streptophyta</taxon>
        <taxon>Embryophyta</taxon>
        <taxon>Tracheophyta</taxon>
        <taxon>Spermatophyta</taxon>
        <taxon>Magnoliopsida</taxon>
        <taxon>eudicotyledons</taxon>
        <taxon>Gunneridae</taxon>
        <taxon>Pentapetalae</taxon>
        <taxon>rosids</taxon>
        <taxon>malvids</taxon>
        <taxon>Malvales</taxon>
        <taxon>Malvaceae</taxon>
        <taxon>Byttnerioideae</taxon>
        <taxon>Theobroma</taxon>
    </lineage>
</organism>
<keyword evidence="7" id="KW-0812">Transmembrane</keyword>
<dbReference type="InterPro" id="IPR024145">
    <property type="entry name" value="His_deAcase_SAP30/SAP30L"/>
</dbReference>
<keyword evidence="7" id="KW-1133">Transmembrane helix</keyword>
<evidence type="ECO:0000256" key="3">
    <source>
        <dbReference type="ARBA" id="ARBA00022491"/>
    </source>
</evidence>
<evidence type="ECO:0000256" key="1">
    <source>
        <dbReference type="ARBA" id="ARBA00004123"/>
    </source>
</evidence>
<comment type="subcellular location">
    <subcellularLocation>
        <location evidence="1">Nucleus</location>
    </subcellularLocation>
</comment>
<dbReference type="EMBL" id="CM001883">
    <property type="protein sequence ID" value="EOY07182.1"/>
    <property type="molecule type" value="Genomic_DNA"/>
</dbReference>
<dbReference type="GO" id="GO:0000118">
    <property type="term" value="C:histone deacetylase complex"/>
    <property type="evidence" value="ECO:0000318"/>
    <property type="project" value="GO_Central"/>
</dbReference>
<evidence type="ECO:0000256" key="2">
    <source>
        <dbReference type="ARBA" id="ARBA00006283"/>
    </source>
</evidence>
<feature type="transmembrane region" description="Helical" evidence="7">
    <location>
        <begin position="148"/>
        <end position="173"/>
    </location>
</feature>
<dbReference type="Proteomes" id="UP000026915">
    <property type="component" value="Chromosome 5"/>
</dbReference>
<dbReference type="PANTHER" id="PTHR13286:SF8">
    <property type="entry name" value="OS04G0166600 PROTEIN"/>
    <property type="match status" value="1"/>
</dbReference>
<comment type="similarity">
    <text evidence="2">Belongs to the SAP30 family.</text>
</comment>
<keyword evidence="6" id="KW-0539">Nucleus</keyword>
<keyword evidence="4" id="KW-0805">Transcription regulation</keyword>
<dbReference type="InterPro" id="IPR038291">
    <property type="entry name" value="SAP30_C_sf"/>
</dbReference>